<dbReference type="GO" id="GO:0016020">
    <property type="term" value="C:membrane"/>
    <property type="evidence" value="ECO:0007669"/>
    <property type="project" value="UniProtKB-SubCell"/>
</dbReference>
<comment type="subcellular location">
    <subcellularLocation>
        <location evidence="1">Membrane</location>
        <topology evidence="1">Multi-pass membrane protein</topology>
    </subcellularLocation>
</comment>
<evidence type="ECO:0000313" key="8">
    <source>
        <dbReference type="EMBL" id="KAF2799182.1"/>
    </source>
</evidence>
<feature type="transmembrane region" description="Helical" evidence="6">
    <location>
        <begin position="183"/>
        <end position="205"/>
    </location>
</feature>
<evidence type="ECO:0000256" key="2">
    <source>
        <dbReference type="ARBA" id="ARBA00022692"/>
    </source>
</evidence>
<proteinExistence type="inferred from homology"/>
<evidence type="ECO:0000256" key="6">
    <source>
        <dbReference type="SAM" id="Phobius"/>
    </source>
</evidence>
<gene>
    <name evidence="8" type="ORF">K505DRAFT_295128</name>
</gene>
<evidence type="ECO:0000313" key="9">
    <source>
        <dbReference type="Proteomes" id="UP000799757"/>
    </source>
</evidence>
<dbReference type="PANTHER" id="PTHR33048">
    <property type="entry name" value="PTH11-LIKE INTEGRAL MEMBRANE PROTEIN (AFU_ORTHOLOGUE AFUA_5G11245)"/>
    <property type="match status" value="1"/>
</dbReference>
<accession>A0A6A6XRW1</accession>
<dbReference type="PANTHER" id="PTHR33048:SF47">
    <property type="entry name" value="INTEGRAL MEMBRANE PROTEIN-RELATED"/>
    <property type="match status" value="1"/>
</dbReference>
<evidence type="ECO:0000259" key="7">
    <source>
        <dbReference type="Pfam" id="PF20684"/>
    </source>
</evidence>
<organism evidence="8 9">
    <name type="scientific">Melanomma pulvis-pyrius CBS 109.77</name>
    <dbReference type="NCBI Taxonomy" id="1314802"/>
    <lineage>
        <taxon>Eukaryota</taxon>
        <taxon>Fungi</taxon>
        <taxon>Dikarya</taxon>
        <taxon>Ascomycota</taxon>
        <taxon>Pezizomycotina</taxon>
        <taxon>Dothideomycetes</taxon>
        <taxon>Pleosporomycetidae</taxon>
        <taxon>Pleosporales</taxon>
        <taxon>Melanommataceae</taxon>
        <taxon>Melanomma</taxon>
    </lineage>
</organism>
<protein>
    <recommendedName>
        <fullName evidence="7">Rhodopsin domain-containing protein</fullName>
    </recommendedName>
</protein>
<evidence type="ECO:0000256" key="1">
    <source>
        <dbReference type="ARBA" id="ARBA00004141"/>
    </source>
</evidence>
<evidence type="ECO:0000256" key="4">
    <source>
        <dbReference type="ARBA" id="ARBA00023136"/>
    </source>
</evidence>
<feature type="transmembrane region" description="Helical" evidence="6">
    <location>
        <begin position="14"/>
        <end position="36"/>
    </location>
</feature>
<keyword evidence="4 6" id="KW-0472">Membrane</keyword>
<keyword evidence="9" id="KW-1185">Reference proteome</keyword>
<comment type="similarity">
    <text evidence="5">Belongs to the SAT4 family.</text>
</comment>
<dbReference type="EMBL" id="MU001769">
    <property type="protein sequence ID" value="KAF2799182.1"/>
    <property type="molecule type" value="Genomic_DNA"/>
</dbReference>
<dbReference type="InterPro" id="IPR049326">
    <property type="entry name" value="Rhodopsin_dom_fungi"/>
</dbReference>
<feature type="domain" description="Rhodopsin" evidence="7">
    <location>
        <begin position="33"/>
        <end position="276"/>
    </location>
</feature>
<feature type="transmembrane region" description="Helical" evidence="6">
    <location>
        <begin position="48"/>
        <end position="69"/>
    </location>
</feature>
<keyword evidence="2 6" id="KW-0812">Transmembrane</keyword>
<dbReference type="InterPro" id="IPR052337">
    <property type="entry name" value="SAT4-like"/>
</dbReference>
<reference evidence="8" key="1">
    <citation type="journal article" date="2020" name="Stud. Mycol.">
        <title>101 Dothideomycetes genomes: a test case for predicting lifestyles and emergence of pathogens.</title>
        <authorList>
            <person name="Haridas S."/>
            <person name="Albert R."/>
            <person name="Binder M."/>
            <person name="Bloem J."/>
            <person name="Labutti K."/>
            <person name="Salamov A."/>
            <person name="Andreopoulos B."/>
            <person name="Baker S."/>
            <person name="Barry K."/>
            <person name="Bills G."/>
            <person name="Bluhm B."/>
            <person name="Cannon C."/>
            <person name="Castanera R."/>
            <person name="Culley D."/>
            <person name="Daum C."/>
            <person name="Ezra D."/>
            <person name="Gonzalez J."/>
            <person name="Henrissat B."/>
            <person name="Kuo A."/>
            <person name="Liang C."/>
            <person name="Lipzen A."/>
            <person name="Lutzoni F."/>
            <person name="Magnuson J."/>
            <person name="Mondo S."/>
            <person name="Nolan M."/>
            <person name="Ohm R."/>
            <person name="Pangilinan J."/>
            <person name="Park H.-J."/>
            <person name="Ramirez L."/>
            <person name="Alfaro M."/>
            <person name="Sun H."/>
            <person name="Tritt A."/>
            <person name="Yoshinaga Y."/>
            <person name="Zwiers L.-H."/>
            <person name="Turgeon B."/>
            <person name="Goodwin S."/>
            <person name="Spatafora J."/>
            <person name="Crous P."/>
            <person name="Grigoriev I."/>
        </authorList>
    </citation>
    <scope>NUCLEOTIDE SEQUENCE</scope>
    <source>
        <strain evidence="8">CBS 109.77</strain>
    </source>
</reference>
<evidence type="ECO:0000256" key="3">
    <source>
        <dbReference type="ARBA" id="ARBA00022989"/>
    </source>
</evidence>
<feature type="transmembrane region" description="Helical" evidence="6">
    <location>
        <begin position="217"/>
        <end position="237"/>
    </location>
</feature>
<dbReference type="Pfam" id="PF20684">
    <property type="entry name" value="Fung_rhodopsin"/>
    <property type="match status" value="1"/>
</dbReference>
<keyword evidence="3 6" id="KW-1133">Transmembrane helix</keyword>
<feature type="transmembrane region" description="Helical" evidence="6">
    <location>
        <begin position="130"/>
        <end position="150"/>
    </location>
</feature>
<sequence>MATEVPTHAPRQTNAYVCVSITFISATIAVVCRLIARRLTRLQLAYDDYLTLVAFIFAVAWTGLVLWWLKIGLGRYLAEISTPSDLVLLRSRLVLFHVEIAYALSLGFSKLAILAFYWRMFKTSKIKIPIQVLAVATIIWLILRTFMAVFHCVPVQKFWYPEVSGVCNINDSQFFGKSCFGTVLTHLIIDLTILALPVIEVYKLYLPLYQRLGIMSMFLFGIFVCVASIVVLVYSFFYDTSSLEMPWNITPIIIWATVEVNLAIVSACLPTLRPIFLIIIGQSLPKSPSVNTYNASRSHKKSFSGHRLATLTTHKDLDRSDTDSMHQLAKVPTRNESISSLSDYNSGGHGITTTVAAGSLEDGERLVLEEAGEGGRKGLEGLGGIVVSREMSVRISKV</sequence>
<dbReference type="AlphaFoldDB" id="A0A6A6XRW1"/>
<dbReference type="Proteomes" id="UP000799757">
    <property type="component" value="Unassembled WGS sequence"/>
</dbReference>
<feature type="transmembrane region" description="Helical" evidence="6">
    <location>
        <begin position="94"/>
        <end position="118"/>
    </location>
</feature>
<evidence type="ECO:0000256" key="5">
    <source>
        <dbReference type="ARBA" id="ARBA00038359"/>
    </source>
</evidence>
<name>A0A6A6XRW1_9PLEO</name>
<feature type="transmembrane region" description="Helical" evidence="6">
    <location>
        <begin position="249"/>
        <end position="269"/>
    </location>
</feature>
<dbReference type="OrthoDB" id="5421689at2759"/>